<protein>
    <submittedName>
        <fullName evidence="1">Uncharacterized protein</fullName>
    </submittedName>
</protein>
<comment type="caution">
    <text evidence="1">The sequence shown here is derived from an EMBL/GenBank/DDBJ whole genome shotgun (WGS) entry which is preliminary data.</text>
</comment>
<gene>
    <name evidence="1" type="ORF">V6N11_039573</name>
</gene>
<keyword evidence="2" id="KW-1185">Reference proteome</keyword>
<accession>A0ABR2SP27</accession>
<evidence type="ECO:0000313" key="1">
    <source>
        <dbReference type="EMBL" id="KAK9026739.1"/>
    </source>
</evidence>
<dbReference type="EMBL" id="JBBPBN010000013">
    <property type="protein sequence ID" value="KAK9026739.1"/>
    <property type="molecule type" value="Genomic_DNA"/>
</dbReference>
<evidence type="ECO:0000313" key="2">
    <source>
        <dbReference type="Proteomes" id="UP001396334"/>
    </source>
</evidence>
<name>A0ABR2SP27_9ROSI</name>
<dbReference type="Proteomes" id="UP001396334">
    <property type="component" value="Unassembled WGS sequence"/>
</dbReference>
<reference evidence="1 2" key="1">
    <citation type="journal article" date="2024" name="G3 (Bethesda)">
        <title>Genome assembly of Hibiscus sabdariffa L. provides insights into metabolisms of medicinal natural products.</title>
        <authorList>
            <person name="Kim T."/>
        </authorList>
    </citation>
    <scope>NUCLEOTIDE SEQUENCE [LARGE SCALE GENOMIC DNA]</scope>
    <source>
        <strain evidence="1">TK-2024</strain>
        <tissue evidence="1">Old leaves</tissue>
    </source>
</reference>
<organism evidence="1 2">
    <name type="scientific">Hibiscus sabdariffa</name>
    <name type="common">roselle</name>
    <dbReference type="NCBI Taxonomy" id="183260"/>
    <lineage>
        <taxon>Eukaryota</taxon>
        <taxon>Viridiplantae</taxon>
        <taxon>Streptophyta</taxon>
        <taxon>Embryophyta</taxon>
        <taxon>Tracheophyta</taxon>
        <taxon>Spermatophyta</taxon>
        <taxon>Magnoliopsida</taxon>
        <taxon>eudicotyledons</taxon>
        <taxon>Gunneridae</taxon>
        <taxon>Pentapetalae</taxon>
        <taxon>rosids</taxon>
        <taxon>malvids</taxon>
        <taxon>Malvales</taxon>
        <taxon>Malvaceae</taxon>
        <taxon>Malvoideae</taxon>
        <taxon>Hibiscus</taxon>
    </lineage>
</organism>
<proteinExistence type="predicted"/>
<sequence length="75" mass="8233">MAKMRTGLGAWAVEVGQREGEEWKVWDGDGLASMWGEARVRELGGEEGLGRESGDDANGLDLGVARWMVHDDEDE</sequence>